<reference evidence="1 2" key="1">
    <citation type="journal article" date="2017" name="Gigascience">
        <title>Draft genome of the honey bee ectoparasitic mite, Tropilaelaps mercedesae, is shaped by the parasitic life history.</title>
        <authorList>
            <person name="Dong X."/>
            <person name="Armstrong S.D."/>
            <person name="Xia D."/>
            <person name="Makepeace B.L."/>
            <person name="Darby A.C."/>
            <person name="Kadowaki T."/>
        </authorList>
    </citation>
    <scope>NUCLEOTIDE SEQUENCE [LARGE SCALE GENOMIC DNA]</scope>
    <source>
        <strain evidence="1">Wuxi-XJTLU</strain>
    </source>
</reference>
<proteinExistence type="predicted"/>
<sequence>MLSNGRLLNVIHDMNKFGVCVVDGFPGQKTAHRRNLHEMMPVQRARLCITIWCLDDNELMVQTCVDSVFQQSIRQMTPFSLLD</sequence>
<organism evidence="1 2">
    <name type="scientific">Tropilaelaps mercedesae</name>
    <dbReference type="NCBI Taxonomy" id="418985"/>
    <lineage>
        <taxon>Eukaryota</taxon>
        <taxon>Metazoa</taxon>
        <taxon>Ecdysozoa</taxon>
        <taxon>Arthropoda</taxon>
        <taxon>Chelicerata</taxon>
        <taxon>Arachnida</taxon>
        <taxon>Acari</taxon>
        <taxon>Parasitiformes</taxon>
        <taxon>Mesostigmata</taxon>
        <taxon>Gamasina</taxon>
        <taxon>Dermanyssoidea</taxon>
        <taxon>Laelapidae</taxon>
        <taxon>Tropilaelaps</taxon>
    </lineage>
</organism>
<evidence type="ECO:0000313" key="1">
    <source>
        <dbReference type="EMBL" id="OQR69376.1"/>
    </source>
</evidence>
<dbReference type="Proteomes" id="UP000192247">
    <property type="component" value="Unassembled WGS sequence"/>
</dbReference>
<name>A0A1V9X7J5_9ACAR</name>
<dbReference type="EMBL" id="MNPL01021350">
    <property type="protein sequence ID" value="OQR69376.1"/>
    <property type="molecule type" value="Genomic_DNA"/>
</dbReference>
<protein>
    <submittedName>
        <fullName evidence="1">Egl nine1-like</fullName>
    </submittedName>
</protein>
<comment type="caution">
    <text evidence="1">The sequence shown here is derived from an EMBL/GenBank/DDBJ whole genome shotgun (WGS) entry which is preliminary data.</text>
</comment>
<accession>A0A1V9X7J5</accession>
<keyword evidence="2" id="KW-1185">Reference proteome</keyword>
<gene>
    <name evidence="1" type="ORF">BIW11_04383</name>
</gene>
<dbReference type="InParanoid" id="A0A1V9X7J5"/>
<evidence type="ECO:0000313" key="2">
    <source>
        <dbReference type="Proteomes" id="UP000192247"/>
    </source>
</evidence>
<dbReference type="AlphaFoldDB" id="A0A1V9X7J5"/>